<dbReference type="Proteomes" id="UP000177117">
    <property type="component" value="Unassembled WGS sequence"/>
</dbReference>
<dbReference type="EMBL" id="MGJD01000045">
    <property type="protein sequence ID" value="OGM99438.1"/>
    <property type="molecule type" value="Genomic_DNA"/>
</dbReference>
<evidence type="ECO:0000313" key="1">
    <source>
        <dbReference type="EMBL" id="OGM99438.1"/>
    </source>
</evidence>
<gene>
    <name evidence="1" type="ORF">A2650_01400</name>
</gene>
<accession>A0A1F8EH94</accession>
<name>A0A1F8EH94_9BACT</name>
<proteinExistence type="predicted"/>
<organism evidence="1 2">
    <name type="scientific">Candidatus Yanofskybacteria bacterium RIFCSPHIGHO2_01_FULL_41_53</name>
    <dbReference type="NCBI Taxonomy" id="1802663"/>
    <lineage>
        <taxon>Bacteria</taxon>
        <taxon>Candidatus Yanofskyibacteriota</taxon>
    </lineage>
</organism>
<protein>
    <submittedName>
        <fullName evidence="1">Uncharacterized protein</fullName>
    </submittedName>
</protein>
<reference evidence="1 2" key="1">
    <citation type="journal article" date="2016" name="Nat. Commun.">
        <title>Thousands of microbial genomes shed light on interconnected biogeochemical processes in an aquifer system.</title>
        <authorList>
            <person name="Anantharaman K."/>
            <person name="Brown C.T."/>
            <person name="Hug L.A."/>
            <person name="Sharon I."/>
            <person name="Castelle C.J."/>
            <person name="Probst A.J."/>
            <person name="Thomas B.C."/>
            <person name="Singh A."/>
            <person name="Wilkins M.J."/>
            <person name="Karaoz U."/>
            <person name="Brodie E.L."/>
            <person name="Williams K.H."/>
            <person name="Hubbard S.S."/>
            <person name="Banfield J.F."/>
        </authorList>
    </citation>
    <scope>NUCLEOTIDE SEQUENCE [LARGE SCALE GENOMIC DNA]</scope>
</reference>
<comment type="caution">
    <text evidence="1">The sequence shown here is derived from an EMBL/GenBank/DDBJ whole genome shotgun (WGS) entry which is preliminary data.</text>
</comment>
<evidence type="ECO:0000313" key="2">
    <source>
        <dbReference type="Proteomes" id="UP000177117"/>
    </source>
</evidence>
<dbReference type="AlphaFoldDB" id="A0A1F8EH94"/>
<sequence>MMVSVSTLTIPCREVYRLDALVQAIRLNFKNGGEELVVVLSLFESEPRLQTTSGDTWVGEKKLRSIFLS</sequence>